<dbReference type="Pfam" id="PF13302">
    <property type="entry name" value="Acetyltransf_3"/>
    <property type="match status" value="1"/>
</dbReference>
<evidence type="ECO:0000313" key="3">
    <source>
        <dbReference type="Proteomes" id="UP000295756"/>
    </source>
</evidence>
<dbReference type="InterPro" id="IPR016181">
    <property type="entry name" value="Acyl_CoA_acyltransferase"/>
</dbReference>
<keyword evidence="3" id="KW-1185">Reference proteome</keyword>
<dbReference type="Proteomes" id="UP000295756">
    <property type="component" value="Chromosome"/>
</dbReference>
<dbReference type="PROSITE" id="PS51186">
    <property type="entry name" value="GNAT"/>
    <property type="match status" value="1"/>
</dbReference>
<evidence type="ECO:0000313" key="2">
    <source>
        <dbReference type="EMBL" id="QBR46966.1"/>
    </source>
</evidence>
<name>A0ABX5SI02_9LACO</name>
<protein>
    <submittedName>
        <fullName evidence="2">N-acetyltransferase</fullName>
    </submittedName>
</protein>
<reference evidence="2 3" key="1">
    <citation type="submission" date="2019-03" db="EMBL/GenBank/DDBJ databases">
        <title>Complete Genome Sequence of Leuconostoc kimchii strain NKJ218 Isolated from Homemade Kimchi.</title>
        <authorList>
            <person name="Jung J.Y."/>
            <person name="Jin H.M."/>
            <person name="Jung J.-W."/>
            <person name="Lee S.-Y."/>
            <person name="Ryu B.-G."/>
            <person name="Han S.-S."/>
            <person name="Kang H.K."/>
            <person name="Choi H.W."/>
            <person name="Chung E.J."/>
            <person name="Choi K.-M."/>
        </authorList>
    </citation>
    <scope>NUCLEOTIDE SEQUENCE [LARGE SCALE GENOMIC DNA]</scope>
    <source>
        <strain evidence="2 3">NKJ218</strain>
    </source>
</reference>
<dbReference type="RefSeq" id="WP_013103092.1">
    <property type="nucleotide sequence ID" value="NZ_CP037939.1"/>
</dbReference>
<evidence type="ECO:0000259" key="1">
    <source>
        <dbReference type="PROSITE" id="PS51186"/>
    </source>
</evidence>
<dbReference type="PANTHER" id="PTHR43792">
    <property type="entry name" value="GNAT FAMILY, PUTATIVE (AFU_ORTHOLOGUE AFUA_3G00765)-RELATED-RELATED"/>
    <property type="match status" value="1"/>
</dbReference>
<accession>A0ABX5SI02</accession>
<dbReference type="InterPro" id="IPR000182">
    <property type="entry name" value="GNAT_dom"/>
</dbReference>
<dbReference type="Gene3D" id="3.40.630.30">
    <property type="match status" value="1"/>
</dbReference>
<dbReference type="EMBL" id="CP037939">
    <property type="protein sequence ID" value="QBR46966.1"/>
    <property type="molecule type" value="Genomic_DNA"/>
</dbReference>
<proteinExistence type="predicted"/>
<dbReference type="InterPro" id="IPR051531">
    <property type="entry name" value="N-acetyltransferase"/>
</dbReference>
<feature type="domain" description="N-acetyltransferase" evidence="1">
    <location>
        <begin position="15"/>
        <end position="173"/>
    </location>
</feature>
<organism evidence="2 3">
    <name type="scientific">Leuconostoc kimchii</name>
    <dbReference type="NCBI Taxonomy" id="136609"/>
    <lineage>
        <taxon>Bacteria</taxon>
        <taxon>Bacillati</taxon>
        <taxon>Bacillota</taxon>
        <taxon>Bacilli</taxon>
        <taxon>Lactobacillales</taxon>
        <taxon>Lactobacillaceae</taxon>
        <taxon>Leuconostoc</taxon>
    </lineage>
</organism>
<gene>
    <name evidence="2" type="ORF">EW139_02010</name>
</gene>
<dbReference type="SUPFAM" id="SSF55729">
    <property type="entry name" value="Acyl-CoA N-acyltransferases (Nat)"/>
    <property type="match status" value="1"/>
</dbReference>
<sequence>MKTIEHYKTITTERLLLRNVLLTDAPQMYQWLGDEATAKWLSGTLSHSIADVENRAIKGYFWQDVVGTKKYGIALRGTNKLIGSIDFRQKIDNRTAEIGYVLTPVQRGQGFMNEAIGKLLKIGFDELGLNYIWLSHDIDNIQSRHVAERLGFKQRETPDSQGHLIWSMAHEWYDNQK</sequence>